<feature type="transmembrane region" description="Helical" evidence="1">
    <location>
        <begin position="88"/>
        <end position="107"/>
    </location>
</feature>
<dbReference type="AlphaFoldDB" id="A0A0D2D655"/>
<dbReference type="GeneID" id="27361698"/>
<dbReference type="VEuPathDB" id="FungiDB:PV06_09624"/>
<dbReference type="RefSeq" id="XP_016258889.1">
    <property type="nucleotide sequence ID" value="XM_016411082.1"/>
</dbReference>
<gene>
    <name evidence="2" type="ORF">PV06_09624</name>
</gene>
<evidence type="ECO:0000256" key="1">
    <source>
        <dbReference type="SAM" id="Phobius"/>
    </source>
</evidence>
<keyword evidence="1" id="KW-0812">Transmembrane</keyword>
<name>A0A0D2D655_9EURO</name>
<evidence type="ECO:0000313" key="2">
    <source>
        <dbReference type="EMBL" id="KIW38673.1"/>
    </source>
</evidence>
<keyword evidence="1" id="KW-0472">Membrane</keyword>
<protein>
    <recommendedName>
        <fullName evidence="4">Tetraspanin</fullName>
    </recommendedName>
</protein>
<feature type="transmembrane region" description="Helical" evidence="1">
    <location>
        <begin position="59"/>
        <end position="76"/>
    </location>
</feature>
<accession>A0A0D2D655</accession>
<sequence length="222" mass="24710">MANKILLVFIGFDLAFLACAALHLVIPLYTRQAVKNNMNVGDVATNLLLDHCPLTASEANSVIMFITFLLSIPAFFLRRNRVWLKIHVAGVIVAALMTLSIGLAIWFSTLEIHKNLTPVWMNQSANVQSMLQQKFKCCGYTNPALFIKDDVCTSAATAAKLGPCVSPFGVFANRFLDIVFTTFFGFVAVDMMLLLAALCLIKDRKEKKRYRLIDEKRGFGPI</sequence>
<dbReference type="EMBL" id="KN847341">
    <property type="protein sequence ID" value="KIW38673.1"/>
    <property type="molecule type" value="Genomic_DNA"/>
</dbReference>
<keyword evidence="3" id="KW-1185">Reference proteome</keyword>
<dbReference type="STRING" id="215243.A0A0D2D655"/>
<dbReference type="Proteomes" id="UP000053342">
    <property type="component" value="Unassembled WGS sequence"/>
</dbReference>
<organism evidence="2 3">
    <name type="scientific">Exophiala oligosperma</name>
    <dbReference type="NCBI Taxonomy" id="215243"/>
    <lineage>
        <taxon>Eukaryota</taxon>
        <taxon>Fungi</taxon>
        <taxon>Dikarya</taxon>
        <taxon>Ascomycota</taxon>
        <taxon>Pezizomycotina</taxon>
        <taxon>Eurotiomycetes</taxon>
        <taxon>Chaetothyriomycetidae</taxon>
        <taxon>Chaetothyriales</taxon>
        <taxon>Herpotrichiellaceae</taxon>
        <taxon>Exophiala</taxon>
    </lineage>
</organism>
<keyword evidence="1" id="KW-1133">Transmembrane helix</keyword>
<dbReference type="OrthoDB" id="2279611at2759"/>
<feature type="transmembrane region" description="Helical" evidence="1">
    <location>
        <begin position="7"/>
        <end position="29"/>
    </location>
</feature>
<feature type="transmembrane region" description="Helical" evidence="1">
    <location>
        <begin position="178"/>
        <end position="201"/>
    </location>
</feature>
<evidence type="ECO:0008006" key="4">
    <source>
        <dbReference type="Google" id="ProtNLM"/>
    </source>
</evidence>
<reference evidence="2 3" key="1">
    <citation type="submission" date="2015-01" db="EMBL/GenBank/DDBJ databases">
        <title>The Genome Sequence of Exophiala oligosperma CBS72588.</title>
        <authorList>
            <consortium name="The Broad Institute Genomics Platform"/>
            <person name="Cuomo C."/>
            <person name="de Hoog S."/>
            <person name="Gorbushina A."/>
            <person name="Stielow B."/>
            <person name="Teixiera M."/>
            <person name="Abouelleil A."/>
            <person name="Chapman S.B."/>
            <person name="Priest M."/>
            <person name="Young S.K."/>
            <person name="Wortman J."/>
            <person name="Nusbaum C."/>
            <person name="Birren B."/>
        </authorList>
    </citation>
    <scope>NUCLEOTIDE SEQUENCE [LARGE SCALE GENOMIC DNA]</scope>
    <source>
        <strain evidence="2 3">CBS 72588</strain>
    </source>
</reference>
<evidence type="ECO:0000313" key="3">
    <source>
        <dbReference type="Proteomes" id="UP000053342"/>
    </source>
</evidence>
<proteinExistence type="predicted"/>
<dbReference type="HOGENOM" id="CLU_066479_0_0_1"/>